<evidence type="ECO:0000313" key="2">
    <source>
        <dbReference type="Proteomes" id="UP000042958"/>
    </source>
</evidence>
<dbReference type="STRING" id="104259.A0A0F7TR21"/>
<protein>
    <submittedName>
        <fullName evidence="1">Uncharacterized protein</fullName>
    </submittedName>
</protein>
<proteinExistence type="predicted"/>
<dbReference type="OrthoDB" id="4369670at2759"/>
<name>A0A0F7TR21_PENBI</name>
<dbReference type="Proteomes" id="UP000042958">
    <property type="component" value="Unassembled WGS sequence"/>
</dbReference>
<accession>A0A0F7TR21</accession>
<reference evidence="2" key="1">
    <citation type="journal article" date="2015" name="Genome Announc.">
        <title>Draft genome sequence of the fungus Penicillium brasilianum MG11.</title>
        <authorList>
            <person name="Horn F."/>
            <person name="Linde J."/>
            <person name="Mattern D.J."/>
            <person name="Walther G."/>
            <person name="Guthke R."/>
            <person name="Brakhage A.A."/>
            <person name="Valiante V."/>
        </authorList>
    </citation>
    <scope>NUCLEOTIDE SEQUENCE [LARGE SCALE GENOMIC DNA]</scope>
    <source>
        <strain evidence="2">MG11</strain>
    </source>
</reference>
<dbReference type="AlphaFoldDB" id="A0A0F7TR21"/>
<dbReference type="EMBL" id="CDHK01000006">
    <property type="protein sequence ID" value="CEJ58276.1"/>
    <property type="molecule type" value="Genomic_DNA"/>
</dbReference>
<sequence>MTQRFRSTQQPEITSFIQFNQTIIQHSGLRMVLMCGRSVQNLVLPTGCKETRLKLEAGEIPMFLDIEEGAIKRIYVLIPNPTDAFLLRDWRKTHRISEILHFTSAITKTVGIRPYAGDNGCVLTKAIRDHMDEQKGIEGLLTIQTLHPMTRLWLTRRGFATDEDISLLQKRAGGSLAHAILVLLHVPPRHFQKVSTMSSVSSFHRSEKRNFPRFKIDKAELEAVRELSDKMGGKHPVDSDHPSDNVIQEITHKEEELEADVGKVDVLEREDLEASRMRVDDHGTLALAIETAIFPWKRRNARPSAGDRSYTIGDETREELLRGRKYLGNRTRKQGFLGLTIHSCIELLIRTEEPQQEVTVKAEIRPPGQRHQNVWAKEALTTDPGSRLAFCITYKMGIAETSSYVTSNLDRDLYKANSFVHWMEGEDVTQIVARPRQFVVVSSLTKTLPHGIPEPGSFYTDDHATLFPAKEFELLKKRKFDQA</sequence>
<organism evidence="1 2">
    <name type="scientific">Penicillium brasilianum</name>
    <dbReference type="NCBI Taxonomy" id="104259"/>
    <lineage>
        <taxon>Eukaryota</taxon>
        <taxon>Fungi</taxon>
        <taxon>Dikarya</taxon>
        <taxon>Ascomycota</taxon>
        <taxon>Pezizomycotina</taxon>
        <taxon>Eurotiomycetes</taxon>
        <taxon>Eurotiomycetidae</taxon>
        <taxon>Eurotiales</taxon>
        <taxon>Aspergillaceae</taxon>
        <taxon>Penicillium</taxon>
    </lineage>
</organism>
<evidence type="ECO:0000313" key="1">
    <source>
        <dbReference type="EMBL" id="CEJ58276.1"/>
    </source>
</evidence>
<keyword evidence="2" id="KW-1185">Reference proteome</keyword>
<gene>
    <name evidence="1" type="ORF">PMG11_06940</name>
</gene>